<accession>A0A378NSZ2</accession>
<reference evidence="1 2" key="1">
    <citation type="submission" date="2018-06" db="EMBL/GenBank/DDBJ databases">
        <authorList>
            <consortium name="Pathogen Informatics"/>
            <person name="Doyle S."/>
        </authorList>
    </citation>
    <scope>NUCLEOTIDE SEQUENCE [LARGE SCALE GENOMIC DNA]</scope>
    <source>
        <strain evidence="1 2">NCTC10571</strain>
    </source>
</reference>
<evidence type="ECO:0000313" key="1">
    <source>
        <dbReference type="EMBL" id="STY71502.1"/>
    </source>
</evidence>
<sequence length="63" mass="7344">MEDLESIKDKLEYIDIAMKLLLQYGKNNPDVVDFLSKNTMIAKDKENGFCVVISFKKMRNNNE</sequence>
<dbReference type="RefSeq" id="WP_091693870.1">
    <property type="nucleotide sequence ID" value="NZ_UGPP01000001.1"/>
</dbReference>
<dbReference type="AlphaFoldDB" id="A0A378NSZ2"/>
<gene>
    <name evidence="1" type="ORF">NCTC10571_01658</name>
</gene>
<proteinExistence type="predicted"/>
<evidence type="ECO:0000313" key="2">
    <source>
        <dbReference type="Proteomes" id="UP000255234"/>
    </source>
</evidence>
<dbReference type="EMBL" id="UGPP01000001">
    <property type="protein sequence ID" value="STY71502.1"/>
    <property type="molecule type" value="Genomic_DNA"/>
</dbReference>
<protein>
    <submittedName>
        <fullName evidence="1">Uncharacterized protein</fullName>
    </submittedName>
</protein>
<organism evidence="1 2">
    <name type="scientific">Megamonas hypermegale</name>
    <dbReference type="NCBI Taxonomy" id="158847"/>
    <lineage>
        <taxon>Bacteria</taxon>
        <taxon>Bacillati</taxon>
        <taxon>Bacillota</taxon>
        <taxon>Negativicutes</taxon>
        <taxon>Selenomonadales</taxon>
        <taxon>Selenomonadaceae</taxon>
        <taxon>Megamonas</taxon>
    </lineage>
</organism>
<name>A0A378NSZ2_9FIRM</name>
<dbReference type="Proteomes" id="UP000255234">
    <property type="component" value="Unassembled WGS sequence"/>
</dbReference>